<feature type="domain" description="XdhC- CoxI" evidence="1">
    <location>
        <begin position="13"/>
        <end position="78"/>
    </location>
</feature>
<evidence type="ECO:0000313" key="4">
    <source>
        <dbReference type="Proteomes" id="UP000463883"/>
    </source>
</evidence>
<proteinExistence type="predicted"/>
<protein>
    <submittedName>
        <fullName evidence="3">Dehydrogenase</fullName>
    </submittedName>
</protein>
<feature type="domain" description="XdhC Rossmann" evidence="2">
    <location>
        <begin position="122"/>
        <end position="263"/>
    </location>
</feature>
<dbReference type="InterPro" id="IPR027051">
    <property type="entry name" value="XdhC_Rossmann_dom"/>
</dbReference>
<organism evidence="3 4">
    <name type="scientific">Aminipila terrae</name>
    <dbReference type="NCBI Taxonomy" id="2697030"/>
    <lineage>
        <taxon>Bacteria</taxon>
        <taxon>Bacillati</taxon>
        <taxon>Bacillota</taxon>
        <taxon>Clostridia</taxon>
        <taxon>Peptostreptococcales</taxon>
        <taxon>Anaerovoracaceae</taxon>
        <taxon>Aminipila</taxon>
    </lineage>
</organism>
<dbReference type="PANTHER" id="PTHR30388:SF6">
    <property type="entry name" value="XANTHINE DEHYDROGENASE SUBUNIT A-RELATED"/>
    <property type="match status" value="1"/>
</dbReference>
<accession>A0A6P1MEP2</accession>
<dbReference type="AlphaFoldDB" id="A0A6P1MEP2"/>
<reference evidence="3 4" key="1">
    <citation type="submission" date="2020-01" db="EMBL/GenBank/DDBJ databases">
        <title>Genomic analysis of Aminipila sp. CBA3637.</title>
        <authorList>
            <person name="Kim Y.B."/>
            <person name="Roh S.W."/>
        </authorList>
    </citation>
    <scope>NUCLEOTIDE SEQUENCE [LARGE SCALE GENOMIC DNA]</scope>
    <source>
        <strain evidence="3 4">CBA3637</strain>
    </source>
</reference>
<dbReference type="KEGG" id="amic:Ami3637_08150"/>
<evidence type="ECO:0000259" key="2">
    <source>
        <dbReference type="Pfam" id="PF13478"/>
    </source>
</evidence>
<dbReference type="Gene3D" id="3.40.50.720">
    <property type="entry name" value="NAD(P)-binding Rossmann-like Domain"/>
    <property type="match status" value="1"/>
</dbReference>
<dbReference type="Pfam" id="PF13478">
    <property type="entry name" value="XdhC_C"/>
    <property type="match status" value="1"/>
</dbReference>
<dbReference type="InterPro" id="IPR052698">
    <property type="entry name" value="MoCofactor_Util/Proc"/>
</dbReference>
<evidence type="ECO:0000313" key="3">
    <source>
        <dbReference type="EMBL" id="QHI72377.1"/>
    </source>
</evidence>
<dbReference type="Pfam" id="PF02625">
    <property type="entry name" value="XdhC_CoxI"/>
    <property type="match status" value="1"/>
</dbReference>
<keyword evidence="4" id="KW-1185">Reference proteome</keyword>
<dbReference type="RefSeq" id="WP_162362147.1">
    <property type="nucleotide sequence ID" value="NZ_CP047591.1"/>
</dbReference>
<dbReference type="InterPro" id="IPR003777">
    <property type="entry name" value="XdhC_CoxI"/>
</dbReference>
<gene>
    <name evidence="3" type="ORF">Ami3637_08150</name>
</gene>
<sequence>MKTSGIELAKELIENGEDFVIAKVVDTKGSAPRKKGAWLLMRKDGSSVGTVGGGVLEAETEKMALKVFKDKNPFMHHFILTPGEEGSLDMRCGGNVDICFEYIDDKNAEQFLRDFRMKSTAYIFGAGHVGMAVEPVLRYVGFNTVVIDDRKEFANIERFPGAERILISDYRNVFSQINTDKDSYIVIVTRGHAGDYEVLKQSLSVECEYIGMIGSRKKIAYTFELLKKEGVPQEKLLKVHSPIGLNIQAETPEEIAISITAEMIKVRALAEEE</sequence>
<dbReference type="EMBL" id="CP047591">
    <property type="protein sequence ID" value="QHI72377.1"/>
    <property type="molecule type" value="Genomic_DNA"/>
</dbReference>
<evidence type="ECO:0000259" key="1">
    <source>
        <dbReference type="Pfam" id="PF02625"/>
    </source>
</evidence>
<dbReference type="PANTHER" id="PTHR30388">
    <property type="entry name" value="ALDEHYDE OXIDOREDUCTASE MOLYBDENUM COFACTOR ASSEMBLY PROTEIN"/>
    <property type="match status" value="1"/>
</dbReference>
<name>A0A6P1MEP2_9FIRM</name>
<dbReference type="Proteomes" id="UP000463883">
    <property type="component" value="Chromosome"/>
</dbReference>